<keyword evidence="1" id="KW-0472">Membrane</keyword>
<dbReference type="Proteomes" id="UP001437256">
    <property type="component" value="Unassembled WGS sequence"/>
</dbReference>
<keyword evidence="1" id="KW-1133">Transmembrane helix</keyword>
<feature type="transmembrane region" description="Helical" evidence="1">
    <location>
        <begin position="134"/>
        <end position="156"/>
    </location>
</feature>
<gene>
    <name evidence="2" type="ORF">AAF712_002556</name>
</gene>
<reference evidence="2 3" key="1">
    <citation type="submission" date="2024-05" db="EMBL/GenBank/DDBJ databases">
        <title>A draft genome resource for the thread blight pathogen Marasmius tenuissimus strain MS-2.</title>
        <authorList>
            <person name="Yulfo-Soto G.E."/>
            <person name="Baruah I.K."/>
            <person name="Amoako-Attah I."/>
            <person name="Bukari Y."/>
            <person name="Meinhardt L.W."/>
            <person name="Bailey B.A."/>
            <person name="Cohen S.P."/>
        </authorList>
    </citation>
    <scope>NUCLEOTIDE SEQUENCE [LARGE SCALE GENOMIC DNA]</scope>
    <source>
        <strain evidence="2 3">MS-2</strain>
    </source>
</reference>
<accession>A0ABR3AAH2</accession>
<evidence type="ECO:0000256" key="1">
    <source>
        <dbReference type="SAM" id="Phobius"/>
    </source>
</evidence>
<keyword evidence="3" id="KW-1185">Reference proteome</keyword>
<organism evidence="2 3">
    <name type="scientific">Marasmius tenuissimus</name>
    <dbReference type="NCBI Taxonomy" id="585030"/>
    <lineage>
        <taxon>Eukaryota</taxon>
        <taxon>Fungi</taxon>
        <taxon>Dikarya</taxon>
        <taxon>Basidiomycota</taxon>
        <taxon>Agaricomycotina</taxon>
        <taxon>Agaricomycetes</taxon>
        <taxon>Agaricomycetidae</taxon>
        <taxon>Agaricales</taxon>
        <taxon>Marasmiineae</taxon>
        <taxon>Marasmiaceae</taxon>
        <taxon>Marasmius</taxon>
    </lineage>
</organism>
<dbReference type="EMBL" id="JBBXMP010000007">
    <property type="protein sequence ID" value="KAL0070366.1"/>
    <property type="molecule type" value="Genomic_DNA"/>
</dbReference>
<evidence type="ECO:0000313" key="2">
    <source>
        <dbReference type="EMBL" id="KAL0070366.1"/>
    </source>
</evidence>
<comment type="caution">
    <text evidence="2">The sequence shown here is derived from an EMBL/GenBank/DDBJ whole genome shotgun (WGS) entry which is preliminary data.</text>
</comment>
<sequence>MGADMRMFAAHNREPEADLRHFHFRSAFLDWLKMSLSPEPIPLEPAPSHHLSAREDTMKNDDIAFDIANFAALAVEWGFYGVSSETLFVLSLLIYYDQTGCSVPLFIITLKELFQPLRHHRKTLICPPTINKKAIFATFALFLLTTMVRSLVLLAIDTTG</sequence>
<proteinExistence type="predicted"/>
<name>A0ABR3AAH2_9AGAR</name>
<evidence type="ECO:0000313" key="3">
    <source>
        <dbReference type="Proteomes" id="UP001437256"/>
    </source>
</evidence>
<protein>
    <submittedName>
        <fullName evidence="2">Uncharacterized protein</fullName>
    </submittedName>
</protein>
<keyword evidence="1" id="KW-0812">Transmembrane</keyword>